<proteinExistence type="predicted"/>
<accession>A0A2M3ZR76</accession>
<reference evidence="1" key="1">
    <citation type="submission" date="2018-01" db="EMBL/GenBank/DDBJ databases">
        <title>An insight into the sialome of Amazonian anophelines.</title>
        <authorList>
            <person name="Ribeiro J.M."/>
            <person name="Scarpassa V."/>
            <person name="Calvo E."/>
        </authorList>
    </citation>
    <scope>NUCLEOTIDE SEQUENCE</scope>
    <source>
        <tissue evidence="1">Salivary glands</tissue>
    </source>
</reference>
<dbReference type="AlphaFoldDB" id="A0A2M3ZR76"/>
<dbReference type="EMBL" id="GGFM01010252">
    <property type="protein sequence ID" value="MBW31003.1"/>
    <property type="molecule type" value="Transcribed_RNA"/>
</dbReference>
<protein>
    <submittedName>
        <fullName evidence="1">Putative secreted peptide</fullName>
    </submittedName>
</protein>
<organism evidence="1">
    <name type="scientific">Anopheles braziliensis</name>
    <dbReference type="NCBI Taxonomy" id="58242"/>
    <lineage>
        <taxon>Eukaryota</taxon>
        <taxon>Metazoa</taxon>
        <taxon>Ecdysozoa</taxon>
        <taxon>Arthropoda</taxon>
        <taxon>Hexapoda</taxon>
        <taxon>Insecta</taxon>
        <taxon>Pterygota</taxon>
        <taxon>Neoptera</taxon>
        <taxon>Endopterygota</taxon>
        <taxon>Diptera</taxon>
        <taxon>Nematocera</taxon>
        <taxon>Culicoidea</taxon>
        <taxon>Culicidae</taxon>
        <taxon>Anophelinae</taxon>
        <taxon>Anopheles</taxon>
    </lineage>
</organism>
<sequence length="119" mass="12856">MLKPMSRIHCLCCSISSLHFSSPCSMMHASRAFFVSGQAQHALHFGLVLAESSTAPAAATDGTTVVNEFPMLVVVCRTTRSDHQPIPATIMFDGSRTRSFVWAVGFRSQTCPKAVANLP</sequence>
<evidence type="ECO:0000313" key="1">
    <source>
        <dbReference type="EMBL" id="MBW31003.1"/>
    </source>
</evidence>
<name>A0A2M3ZR76_9DIPT</name>